<reference evidence="2 3" key="1">
    <citation type="submission" date="2019-06" db="EMBL/GenBank/DDBJ databases">
        <title>A chromosomal-level reference genome of Carpinus fangiana (Coryloideae, Betulaceae).</title>
        <authorList>
            <person name="Yang X."/>
            <person name="Wang Z."/>
            <person name="Zhang L."/>
            <person name="Hao G."/>
            <person name="Liu J."/>
            <person name="Yang Y."/>
        </authorList>
    </citation>
    <scope>NUCLEOTIDE SEQUENCE [LARGE SCALE GENOMIC DNA]</scope>
    <source>
        <strain evidence="2">Cfa_2016G</strain>
        <tissue evidence="2">Leaf</tissue>
    </source>
</reference>
<dbReference type="Proteomes" id="UP000327013">
    <property type="component" value="Unassembled WGS sequence"/>
</dbReference>
<evidence type="ECO:0000313" key="2">
    <source>
        <dbReference type="EMBL" id="KAB8337250.1"/>
    </source>
</evidence>
<feature type="region of interest" description="Disordered" evidence="1">
    <location>
        <begin position="1"/>
        <end position="21"/>
    </location>
</feature>
<name>A0A5N6KQB4_9ROSI</name>
<keyword evidence="3" id="KW-1185">Reference proteome</keyword>
<proteinExistence type="predicted"/>
<gene>
    <name evidence="2" type="ORF">FH972_021552</name>
</gene>
<evidence type="ECO:0000256" key="1">
    <source>
        <dbReference type="SAM" id="MobiDB-lite"/>
    </source>
</evidence>
<evidence type="ECO:0000313" key="3">
    <source>
        <dbReference type="Proteomes" id="UP000327013"/>
    </source>
</evidence>
<accession>A0A5N6KQB4</accession>
<dbReference type="AlphaFoldDB" id="A0A5N6KQB4"/>
<sequence>MCPTRPASPRSGATKVYSPRGTLTSPELAAVAVVLAAPDALPGLGGGRGVAGGGQGGEGGELRGWVDGGGEAAEQGAELHPAAHAEGGVAGLGGGARLGGGLGEGGARVVAGALAGGRGQGQRRPELGAAVEQGGGQGVGQHEAAAGGVGVGGGGGVVHDDLLLVARGFGAPGVEGGRVEGDGDDGLVEVEAHARADGQRVHLGAVEPGDGVALLGARLGGEGVGLDAAATLIVLAEEELAVGPDVGEP</sequence>
<dbReference type="EMBL" id="VIBQ01000009">
    <property type="protein sequence ID" value="KAB8337250.1"/>
    <property type="molecule type" value="Genomic_DNA"/>
</dbReference>
<organism evidence="2 3">
    <name type="scientific">Carpinus fangiana</name>
    <dbReference type="NCBI Taxonomy" id="176857"/>
    <lineage>
        <taxon>Eukaryota</taxon>
        <taxon>Viridiplantae</taxon>
        <taxon>Streptophyta</taxon>
        <taxon>Embryophyta</taxon>
        <taxon>Tracheophyta</taxon>
        <taxon>Spermatophyta</taxon>
        <taxon>Magnoliopsida</taxon>
        <taxon>eudicotyledons</taxon>
        <taxon>Gunneridae</taxon>
        <taxon>Pentapetalae</taxon>
        <taxon>rosids</taxon>
        <taxon>fabids</taxon>
        <taxon>Fagales</taxon>
        <taxon>Betulaceae</taxon>
        <taxon>Carpinus</taxon>
    </lineage>
</organism>
<protein>
    <submittedName>
        <fullName evidence="2">Uncharacterized protein</fullName>
    </submittedName>
</protein>
<comment type="caution">
    <text evidence="2">The sequence shown here is derived from an EMBL/GenBank/DDBJ whole genome shotgun (WGS) entry which is preliminary data.</text>
</comment>